<dbReference type="Pfam" id="PF12697">
    <property type="entry name" value="Abhydrolase_6"/>
    <property type="match status" value="1"/>
</dbReference>
<dbReference type="SUPFAM" id="SSF53474">
    <property type="entry name" value="alpha/beta-Hydrolases"/>
    <property type="match status" value="1"/>
</dbReference>
<dbReference type="EMBL" id="FMUX01000001">
    <property type="protein sequence ID" value="SCX76295.1"/>
    <property type="molecule type" value="Genomic_DNA"/>
</dbReference>
<evidence type="ECO:0000313" key="3">
    <source>
        <dbReference type="Proteomes" id="UP000198870"/>
    </source>
</evidence>
<feature type="domain" description="AB hydrolase-1" evidence="1">
    <location>
        <begin position="30"/>
        <end position="278"/>
    </location>
</feature>
<organism evidence="2 3">
    <name type="scientific">Desulfoluna spongiiphila</name>
    <dbReference type="NCBI Taxonomy" id="419481"/>
    <lineage>
        <taxon>Bacteria</taxon>
        <taxon>Pseudomonadati</taxon>
        <taxon>Thermodesulfobacteriota</taxon>
        <taxon>Desulfobacteria</taxon>
        <taxon>Desulfobacterales</taxon>
        <taxon>Desulfolunaceae</taxon>
        <taxon>Desulfoluna</taxon>
    </lineage>
</organism>
<dbReference type="InterPro" id="IPR029058">
    <property type="entry name" value="AB_hydrolase_fold"/>
</dbReference>
<dbReference type="InterPro" id="IPR000073">
    <property type="entry name" value="AB_hydrolase_1"/>
</dbReference>
<gene>
    <name evidence="2" type="ORF">SAMN05216233_101106</name>
</gene>
<name>A0A1G5AEL2_9BACT</name>
<proteinExistence type="predicted"/>
<accession>A0A1G5AEL2</accession>
<dbReference type="STRING" id="419481.SAMN05216233_101106"/>
<keyword evidence="3" id="KW-1185">Reference proteome</keyword>
<evidence type="ECO:0000313" key="2">
    <source>
        <dbReference type="EMBL" id="SCX76295.1"/>
    </source>
</evidence>
<reference evidence="2 3" key="1">
    <citation type="submission" date="2016-10" db="EMBL/GenBank/DDBJ databases">
        <authorList>
            <person name="de Groot N.N."/>
        </authorList>
    </citation>
    <scope>NUCLEOTIDE SEQUENCE [LARGE SCALE GENOMIC DNA]</scope>
    <source>
        <strain evidence="2 3">AA1</strain>
    </source>
</reference>
<dbReference type="Gene3D" id="3.40.50.1820">
    <property type="entry name" value="alpha/beta hydrolase"/>
    <property type="match status" value="1"/>
</dbReference>
<dbReference type="Proteomes" id="UP000198870">
    <property type="component" value="Unassembled WGS sequence"/>
</dbReference>
<protein>
    <submittedName>
        <fullName evidence="2">Pimeloyl-ACP methyl ester carboxylesterase</fullName>
    </submittedName>
</protein>
<dbReference type="AlphaFoldDB" id="A0A1G5AEL2"/>
<evidence type="ECO:0000259" key="1">
    <source>
        <dbReference type="Pfam" id="PF12697"/>
    </source>
</evidence>
<sequence>MKKGVSPWKAQMRLPENATWKHHGGSGLTAHFYGANGFPAGVYSPLVTRLADQMNLFSLDLRPSWPDIGKPPASRDWTLYADDLIAFLENTVEAPVIGIGHSMGATCTILAAAKRPDLFKALVLIEPAMLSRPLAFLAGILPKAAMNLTQPAKGTLKKTDAWESRGAYLAHCRRMRMFSRLGEDAFEAMAAHGVRETGDGRVELVFPKVWEAHNYTQPPNVMGTLHGIKLPCVALRARPSVFFTEALWQEWQRLSPETVFMEDLSAGHLLPLEDPEGCCGLISSGIATLRHLL</sequence>